<dbReference type="Proteomes" id="UP000326207">
    <property type="component" value="Unassembled WGS sequence"/>
</dbReference>
<gene>
    <name evidence="2" type="ORF">DMP03_07985</name>
    <name evidence="1" type="ORF">DP108_13050</name>
</gene>
<accession>A0A5N5U4W8</accession>
<dbReference type="Gene3D" id="3.40.50.720">
    <property type="entry name" value="NAD(P)-binding Rossmann-like Domain"/>
    <property type="match status" value="1"/>
</dbReference>
<comment type="caution">
    <text evidence="1">The sequence shown here is derived from an EMBL/GenBank/DDBJ whole genome shotgun (WGS) entry which is preliminary data.</text>
</comment>
<evidence type="ECO:0000313" key="3">
    <source>
        <dbReference type="Proteomes" id="UP000326207"/>
    </source>
</evidence>
<evidence type="ECO:0000313" key="4">
    <source>
        <dbReference type="Proteomes" id="UP000326302"/>
    </source>
</evidence>
<dbReference type="AlphaFoldDB" id="A0A5N5U4W8"/>
<protein>
    <submittedName>
        <fullName evidence="1">SDR family NAD(P)-dependent oxidoreductase</fullName>
    </submittedName>
</protein>
<name>A0A5N5U4W8_9EURY</name>
<evidence type="ECO:0000313" key="2">
    <source>
        <dbReference type="EMBL" id="KAB7515179.1"/>
    </source>
</evidence>
<dbReference type="InterPro" id="IPR002347">
    <property type="entry name" value="SDR_fam"/>
</dbReference>
<proteinExistence type="predicted"/>
<dbReference type="SUPFAM" id="SSF51735">
    <property type="entry name" value="NAD(P)-binding Rossmann-fold domains"/>
    <property type="match status" value="1"/>
</dbReference>
<dbReference type="Proteomes" id="UP000326302">
    <property type="component" value="Unassembled WGS sequence"/>
</dbReference>
<dbReference type="CDD" id="cd05233">
    <property type="entry name" value="SDR_c"/>
    <property type="match status" value="1"/>
</dbReference>
<accession>A0A5N5U9Y0</accession>
<organism evidence="1 3">
    <name type="scientific">Halosegnis rubeus</name>
    <dbReference type="NCBI Taxonomy" id="2212850"/>
    <lineage>
        <taxon>Archaea</taxon>
        <taxon>Methanobacteriati</taxon>
        <taxon>Methanobacteriota</taxon>
        <taxon>Stenosarchaea group</taxon>
        <taxon>Halobacteria</taxon>
        <taxon>Halobacteriales</taxon>
        <taxon>Natronomonadaceae</taxon>
        <taxon>Halosegnis</taxon>
    </lineage>
</organism>
<reference evidence="3 4" key="1">
    <citation type="submission" date="2019-10" db="EMBL/GenBank/DDBJ databases">
        <title>Unraveling microbial dark matter from salterns through culturing: the case of the genus Halosegnis.</title>
        <authorList>
            <person name="Duran-Viseras A."/>
            <person name="Andrei A.-S."/>
            <person name="Vera-Gargallo B."/>
            <person name="Ghai R."/>
            <person name="Sanchez-Porro C."/>
            <person name="Ventosa A."/>
        </authorList>
    </citation>
    <scope>NUCLEOTIDE SEQUENCE [LARGE SCALE GENOMIC DNA]</scope>
    <source>
        <strain evidence="2 4">F17-44</strain>
        <strain evidence="1 3">F19-13</strain>
    </source>
</reference>
<dbReference type="PANTHER" id="PTHR43431">
    <property type="entry name" value="OXIDOREDUCTASE, SHORT CHAIN DEHYDROGENASE/REDUCTASE FAMILY (AFU_ORTHOLOGUE AFUA_5G14000)"/>
    <property type="match status" value="1"/>
</dbReference>
<dbReference type="EMBL" id="QMDY01000012">
    <property type="protein sequence ID" value="KAB7513509.1"/>
    <property type="molecule type" value="Genomic_DNA"/>
</dbReference>
<dbReference type="PANTHER" id="PTHR43431:SF1">
    <property type="entry name" value="OS08G0476300 PROTEIN"/>
    <property type="match status" value="1"/>
</dbReference>
<dbReference type="EMBL" id="QJOW01000003">
    <property type="protein sequence ID" value="KAB7515179.1"/>
    <property type="molecule type" value="Genomic_DNA"/>
</dbReference>
<evidence type="ECO:0000313" key="1">
    <source>
        <dbReference type="EMBL" id="KAB7513509.1"/>
    </source>
</evidence>
<dbReference type="InterPro" id="IPR036291">
    <property type="entry name" value="NAD(P)-bd_dom_sf"/>
</dbReference>
<sequence>MGGGASGAEPDDFAVGHAVGGRLAGPSFRLVRATRPFHVESSIRIRGKASDGFCRRCYKTARQELLLAFAPVCSHMTRTLLLAGVGERIGTGVARRFDAAGWQVALVSRSGADGLANDLDSAVSIRADITDEDEVDRAVAETRKALGSVDCLVCNASGGAGNPIDSADAATLERLWRVRTLGTFHLVQACLDDLRDGGTVLVSGTTYASEPAPEQVEWASAAPATRGLARTLDAAVEGVQVTYVEIATAVRPPDSDFPGAVGSDDLADRYLELAEASGAVPTRVRLDTQ</sequence>
<dbReference type="Pfam" id="PF00106">
    <property type="entry name" value="adh_short"/>
    <property type="match status" value="1"/>
</dbReference>